<keyword evidence="2" id="KW-1185">Reference proteome</keyword>
<dbReference type="GO" id="GO:0005737">
    <property type="term" value="C:cytoplasm"/>
    <property type="evidence" value="ECO:0007669"/>
    <property type="project" value="TreeGrafter"/>
</dbReference>
<name>A0A0U5C6X8_9BACL</name>
<dbReference type="EMBL" id="AP017312">
    <property type="protein sequence ID" value="BAU27907.1"/>
    <property type="molecule type" value="Genomic_DNA"/>
</dbReference>
<evidence type="ECO:0000313" key="2">
    <source>
        <dbReference type="Proteomes" id="UP000217696"/>
    </source>
</evidence>
<dbReference type="SUPFAM" id="SSF54001">
    <property type="entry name" value="Cysteine proteinases"/>
    <property type="match status" value="1"/>
</dbReference>
<dbReference type="PANTHER" id="PTHR46333">
    <property type="entry name" value="CYTOKINESIS PROTEIN 3"/>
    <property type="match status" value="1"/>
</dbReference>
<reference evidence="1 2" key="1">
    <citation type="submission" date="2015-12" db="EMBL/GenBank/DDBJ databases">
        <title>Genome sequence of Aneurinibacillus soli.</title>
        <authorList>
            <person name="Lee J.S."/>
            <person name="Lee K.C."/>
            <person name="Kim K.K."/>
            <person name="Lee B.W."/>
        </authorList>
    </citation>
    <scope>NUCLEOTIDE SEQUENCE [LARGE SCALE GENOMIC DNA]</scope>
    <source>
        <strain evidence="1 2">CB4</strain>
    </source>
</reference>
<protein>
    <submittedName>
        <fullName evidence="1">Transglutaminase-like superfamily protein</fullName>
    </submittedName>
</protein>
<dbReference type="RefSeq" id="WP_096465614.1">
    <property type="nucleotide sequence ID" value="NZ_AP017312.1"/>
</dbReference>
<dbReference type="InterPro" id="IPR052557">
    <property type="entry name" value="CAP/Cytokinesis_protein"/>
</dbReference>
<sequence>MGIKKAAALFLSLVLLLGSAPTASAAVEAKNKKAYEQLKTSVHEHLTNRDTNFKLVFQGPGVYKIEGLVKQALEEIYNQDQYLYHSMESYQIGAKIERNNKVTLFFTMEYQTTAQQEAYVTAQVKKITASIIKPGMNAHEKVRAIHDYIVSTVAYDESLSRYSAYDALKSGTTVCNGYAQLANRLLAQAGVENQIISGDASSGTGETEPHAWNLVKLDGKWYHLDCTWDDPVPDKKGSVEYMYYNLSDNQMKADHTWKTGKFPRASTSYVQTLAALRIKDAKRSAFYEDMEAKIQEGAALRQELRSMEKGKK</sequence>
<accession>A0A0U5C6X8</accession>
<evidence type="ECO:0000313" key="1">
    <source>
        <dbReference type="EMBL" id="BAU27907.1"/>
    </source>
</evidence>
<dbReference type="Pfam" id="PF01841">
    <property type="entry name" value="Transglut_core"/>
    <property type="match status" value="1"/>
</dbReference>
<dbReference type="InterPro" id="IPR038765">
    <property type="entry name" value="Papain-like_cys_pep_sf"/>
</dbReference>
<proteinExistence type="predicted"/>
<dbReference type="Proteomes" id="UP000217696">
    <property type="component" value="Chromosome"/>
</dbReference>
<dbReference type="OrthoDB" id="9788327at2"/>
<gene>
    <name evidence="1" type="ORF">CB4_02081</name>
</gene>
<dbReference type="SMART" id="SM00460">
    <property type="entry name" value="TGc"/>
    <property type="match status" value="1"/>
</dbReference>
<organism evidence="1 2">
    <name type="scientific">Aneurinibacillus soli</name>
    <dbReference type="NCBI Taxonomy" id="1500254"/>
    <lineage>
        <taxon>Bacteria</taxon>
        <taxon>Bacillati</taxon>
        <taxon>Bacillota</taxon>
        <taxon>Bacilli</taxon>
        <taxon>Bacillales</taxon>
        <taxon>Paenibacillaceae</taxon>
        <taxon>Aneurinibacillus group</taxon>
        <taxon>Aneurinibacillus</taxon>
    </lineage>
</organism>
<dbReference type="PANTHER" id="PTHR46333:SF2">
    <property type="entry name" value="CYTOKINESIS PROTEIN 3"/>
    <property type="match status" value="1"/>
</dbReference>
<dbReference type="Gene3D" id="3.10.620.30">
    <property type="match status" value="1"/>
</dbReference>
<dbReference type="KEGG" id="asoc:CB4_02081"/>
<dbReference type="AlphaFoldDB" id="A0A0U5C6X8"/>
<dbReference type="InterPro" id="IPR002931">
    <property type="entry name" value="Transglutaminase-like"/>
</dbReference>